<dbReference type="CDD" id="cd18787">
    <property type="entry name" value="SF2_C_DEAD"/>
    <property type="match status" value="1"/>
</dbReference>
<evidence type="ECO:0000256" key="4">
    <source>
        <dbReference type="ARBA" id="ARBA00022840"/>
    </source>
</evidence>
<keyword evidence="3" id="KW-0347">Helicase</keyword>
<dbReference type="AlphaFoldDB" id="A0A7S3FZR2"/>
<dbReference type="EMBL" id="HBIA01014975">
    <property type="protein sequence ID" value="CAE0235736.1"/>
    <property type="molecule type" value="Transcribed_RNA"/>
</dbReference>
<dbReference type="GO" id="GO:0005524">
    <property type="term" value="F:ATP binding"/>
    <property type="evidence" value="ECO:0007669"/>
    <property type="project" value="UniProtKB-KW"/>
</dbReference>
<protein>
    <recommendedName>
        <fullName evidence="5">Helicase C-terminal domain-containing protein</fullName>
    </recommendedName>
</protein>
<keyword evidence="1" id="KW-0547">Nucleotide-binding</keyword>
<feature type="domain" description="Helicase C-terminal" evidence="5">
    <location>
        <begin position="1"/>
        <end position="87"/>
    </location>
</feature>
<dbReference type="GO" id="GO:0016787">
    <property type="term" value="F:hydrolase activity"/>
    <property type="evidence" value="ECO:0007669"/>
    <property type="project" value="UniProtKB-KW"/>
</dbReference>
<proteinExistence type="predicted"/>
<dbReference type="PANTHER" id="PTHR47959:SF1">
    <property type="entry name" value="ATP-DEPENDENT RNA HELICASE DBPA"/>
    <property type="match status" value="1"/>
</dbReference>
<dbReference type="GO" id="GO:0005829">
    <property type="term" value="C:cytosol"/>
    <property type="evidence" value="ECO:0007669"/>
    <property type="project" value="TreeGrafter"/>
</dbReference>
<evidence type="ECO:0000256" key="3">
    <source>
        <dbReference type="ARBA" id="ARBA00022806"/>
    </source>
</evidence>
<keyword evidence="4" id="KW-0067">ATP-binding</keyword>
<evidence type="ECO:0000259" key="5">
    <source>
        <dbReference type="PROSITE" id="PS51194"/>
    </source>
</evidence>
<dbReference type="PANTHER" id="PTHR47959">
    <property type="entry name" value="ATP-DEPENDENT RNA HELICASE RHLE-RELATED"/>
    <property type="match status" value="1"/>
</dbReference>
<accession>A0A7S3FZR2</accession>
<reference evidence="6" key="1">
    <citation type="submission" date="2021-01" db="EMBL/GenBank/DDBJ databases">
        <authorList>
            <person name="Corre E."/>
            <person name="Pelletier E."/>
            <person name="Niang G."/>
            <person name="Scheremetjew M."/>
            <person name="Finn R."/>
            <person name="Kale V."/>
            <person name="Holt S."/>
            <person name="Cochrane G."/>
            <person name="Meng A."/>
            <person name="Brown T."/>
            <person name="Cohen L."/>
        </authorList>
    </citation>
    <scope>NUCLEOTIDE SEQUENCE</scope>
    <source>
        <strain evidence="6">Ras09</strain>
    </source>
</reference>
<dbReference type="SUPFAM" id="SSF52540">
    <property type="entry name" value="P-loop containing nucleoside triphosphate hydrolases"/>
    <property type="match status" value="1"/>
</dbReference>
<dbReference type="PROSITE" id="PS51194">
    <property type="entry name" value="HELICASE_CTER"/>
    <property type="match status" value="1"/>
</dbReference>
<evidence type="ECO:0000256" key="2">
    <source>
        <dbReference type="ARBA" id="ARBA00022801"/>
    </source>
</evidence>
<dbReference type="InterPro" id="IPR001650">
    <property type="entry name" value="Helicase_C-like"/>
</dbReference>
<sequence>MGRVDYLIATDVIARGLDIPNVKAVINFSFPTEPKRYLHRIGRTARAGQHGVSITMCNEEERKELKKLSRKLNQNINTFSLQNKFVEPIYNLIASQLDKVVKDIMCEMEQERELKETMRELKRSQNIIKYREEILNRPRKEWFKTSAPTQ</sequence>
<name>A0A7S3FZR2_9SPIT</name>
<evidence type="ECO:0000313" key="6">
    <source>
        <dbReference type="EMBL" id="CAE0235736.1"/>
    </source>
</evidence>
<dbReference type="InterPro" id="IPR050079">
    <property type="entry name" value="DEAD_box_RNA_helicase"/>
</dbReference>
<dbReference type="Gene3D" id="3.40.50.300">
    <property type="entry name" value="P-loop containing nucleotide triphosphate hydrolases"/>
    <property type="match status" value="1"/>
</dbReference>
<dbReference type="Pfam" id="PF00271">
    <property type="entry name" value="Helicase_C"/>
    <property type="match status" value="1"/>
</dbReference>
<keyword evidence="2" id="KW-0378">Hydrolase</keyword>
<organism evidence="6">
    <name type="scientific">Strombidium rassoulzadegani</name>
    <dbReference type="NCBI Taxonomy" id="1082188"/>
    <lineage>
        <taxon>Eukaryota</taxon>
        <taxon>Sar</taxon>
        <taxon>Alveolata</taxon>
        <taxon>Ciliophora</taxon>
        <taxon>Intramacronucleata</taxon>
        <taxon>Spirotrichea</taxon>
        <taxon>Oligotrichia</taxon>
        <taxon>Strombidiidae</taxon>
        <taxon>Strombidium</taxon>
    </lineage>
</organism>
<dbReference type="InterPro" id="IPR027417">
    <property type="entry name" value="P-loop_NTPase"/>
</dbReference>
<dbReference type="GO" id="GO:0003724">
    <property type="term" value="F:RNA helicase activity"/>
    <property type="evidence" value="ECO:0007669"/>
    <property type="project" value="TreeGrafter"/>
</dbReference>
<gene>
    <name evidence="6" type="ORF">SRAS04492_LOCUS7543</name>
</gene>
<evidence type="ECO:0000256" key="1">
    <source>
        <dbReference type="ARBA" id="ARBA00022741"/>
    </source>
</evidence>